<accession>A0A1N6M5G6</accession>
<protein>
    <submittedName>
        <fullName evidence="1">Uncharacterized protein</fullName>
    </submittedName>
</protein>
<sequence>MNFDERLIFLIKERKKTPWGKSLGFTSPSITAMFNGHIPGPEFLSAIHRAENVNLNWLLTGQGQPYVVSYYQSAEALNDIVQTMLDDEDWMVYVCAYQKQATLVLCQPGAYEFKGKMVDYTITEVLVGPGSEQLADILRKHNERVPVFVPLLTELEREQITCGQVGTYKMFHSIEPLLTPLADPDISELEFGSTTPDETPVSLPLMRAVVRLVESSEQEAGLSNPLTTDQKSRIITAVYRQAVRLNVSPDELTSDDVETAFDVLRD</sequence>
<gene>
    <name evidence="1" type="ORF">VSP9026_02407</name>
</gene>
<evidence type="ECO:0000313" key="2">
    <source>
        <dbReference type="Proteomes" id="UP000184774"/>
    </source>
</evidence>
<dbReference type="EMBL" id="FSSB01000016">
    <property type="protein sequence ID" value="SIO94678.1"/>
    <property type="molecule type" value="Genomic_DNA"/>
</dbReference>
<dbReference type="Gene3D" id="1.10.260.40">
    <property type="entry name" value="lambda repressor-like DNA-binding domains"/>
    <property type="match status" value="1"/>
</dbReference>
<dbReference type="InterPro" id="IPR010982">
    <property type="entry name" value="Lambda_DNA-bd_dom_sf"/>
</dbReference>
<evidence type="ECO:0000313" key="1">
    <source>
        <dbReference type="EMBL" id="SIO94678.1"/>
    </source>
</evidence>
<proteinExistence type="predicted"/>
<name>A0A1N6M5G6_9VIBR</name>
<dbReference type="AlphaFoldDB" id="A0A1N6M5G6"/>
<dbReference type="RefSeq" id="WP_074373210.1">
    <property type="nucleotide sequence ID" value="NZ_AP024907.1"/>
</dbReference>
<organism evidence="1 2">
    <name type="scientific">Vibrio spartinae</name>
    <dbReference type="NCBI Taxonomy" id="1918945"/>
    <lineage>
        <taxon>Bacteria</taxon>
        <taxon>Pseudomonadati</taxon>
        <taxon>Pseudomonadota</taxon>
        <taxon>Gammaproteobacteria</taxon>
        <taxon>Vibrionales</taxon>
        <taxon>Vibrionaceae</taxon>
        <taxon>Vibrio</taxon>
    </lineage>
</organism>
<dbReference type="GO" id="GO:0003677">
    <property type="term" value="F:DNA binding"/>
    <property type="evidence" value="ECO:0007669"/>
    <property type="project" value="InterPro"/>
</dbReference>
<dbReference type="Proteomes" id="UP000184774">
    <property type="component" value="Unassembled WGS sequence"/>
</dbReference>
<reference evidence="1 2" key="1">
    <citation type="submission" date="2016-12" db="EMBL/GenBank/DDBJ databases">
        <authorList>
            <person name="Song W.-J."/>
            <person name="Kurnit D.M."/>
        </authorList>
    </citation>
    <scope>NUCLEOTIDE SEQUENCE [LARGE SCALE GENOMIC DNA]</scope>
    <source>
        <strain evidence="1 2">CECT 9026</strain>
    </source>
</reference>
<dbReference type="OrthoDB" id="5959816at2"/>